<sequence>MLFDQKLYLFFDESPLIAKTFKNQHRRTRGCLKMLINRQFCLVRTTKKSIWIAGSFPKGMSIDKCNTPFQELQLCSITNFNLYYDRMRIFYFSSPNNSVSHIQALITTCDYLTDKRTEDNHKFIIFIT</sequence>
<dbReference type="EMBL" id="GEDG01022337">
    <property type="protein sequence ID" value="JAP17583.1"/>
    <property type="molecule type" value="Transcribed_RNA"/>
</dbReference>
<protein>
    <submittedName>
        <fullName evidence="1">Putative ovule protein</fullName>
    </submittedName>
</protein>
<organism evidence="1">
    <name type="scientific">Solanum chacoense</name>
    <name type="common">Chaco potato</name>
    <dbReference type="NCBI Taxonomy" id="4108"/>
    <lineage>
        <taxon>Eukaryota</taxon>
        <taxon>Viridiplantae</taxon>
        <taxon>Streptophyta</taxon>
        <taxon>Embryophyta</taxon>
        <taxon>Tracheophyta</taxon>
        <taxon>Spermatophyta</taxon>
        <taxon>Magnoliopsida</taxon>
        <taxon>eudicotyledons</taxon>
        <taxon>Gunneridae</taxon>
        <taxon>Pentapetalae</taxon>
        <taxon>asterids</taxon>
        <taxon>lamiids</taxon>
        <taxon>Solanales</taxon>
        <taxon>Solanaceae</taxon>
        <taxon>Solanoideae</taxon>
        <taxon>Solaneae</taxon>
        <taxon>Solanum</taxon>
    </lineage>
</organism>
<accession>A0A0V0HB20</accession>
<dbReference type="AlphaFoldDB" id="A0A0V0HB20"/>
<proteinExistence type="predicted"/>
<name>A0A0V0HB20_SOLCH</name>
<reference evidence="1" key="1">
    <citation type="submission" date="2015-12" db="EMBL/GenBank/DDBJ databases">
        <title>Gene expression during late stages of embryo sac development: a critical building block for successful pollen-pistil interactions.</title>
        <authorList>
            <person name="Liu Y."/>
            <person name="Joly V."/>
            <person name="Sabar M."/>
            <person name="Matton D.P."/>
        </authorList>
    </citation>
    <scope>NUCLEOTIDE SEQUENCE</scope>
</reference>
<evidence type="ECO:0000313" key="1">
    <source>
        <dbReference type="EMBL" id="JAP17583.1"/>
    </source>
</evidence>